<keyword evidence="1" id="KW-0812">Transmembrane</keyword>
<feature type="transmembrane region" description="Helical" evidence="1">
    <location>
        <begin position="66"/>
        <end position="85"/>
    </location>
</feature>
<comment type="caution">
    <text evidence="2">The sequence shown here is derived from an EMBL/GenBank/DDBJ whole genome shotgun (WGS) entry which is preliminary data.</text>
</comment>
<name>A0ABT1MUI7_9RHOB</name>
<gene>
    <name evidence="2" type="ORF">MLD63_16250</name>
</gene>
<proteinExistence type="predicted"/>
<keyword evidence="1" id="KW-0472">Membrane</keyword>
<accession>A0ABT1MUI7</accession>
<keyword evidence="1" id="KW-1133">Transmembrane helix</keyword>
<evidence type="ECO:0008006" key="4">
    <source>
        <dbReference type="Google" id="ProtNLM"/>
    </source>
</evidence>
<sequence>MLSVRAIRIQTLTWATLAILFLISAPLLWAASPLVLGMVAALGAGMGLATKRVLRAYRGKRRRSMLTGAAVACSLVAAPLYWLLLQPALHPLTVPRVTLSDGTRQVVFQGMIHIGSDQFYRSVVYDMLRARDAGYVLYFEGILPGTPEATAWLNAAVHADGDLNAQYARLANACGLEFQGDFLNFVQRQAAIDPAHVVLADVSVTEVYEEWKRLVAERPELDQPIAPSQAAGQDLTLSKGLDFVSRLGGHQRDFLAAACRGAFTLLLGRGEDADVMNLVVLDFRNRKLADRIAAAAGQDIYIAYGSGHLAGLLEEMRKRDPSWQILSTTWTTAILPPDDATGRLPVQAGLLMFQP</sequence>
<organism evidence="2 3">
    <name type="scientific">Paracoccus albicereus</name>
    <dbReference type="NCBI Taxonomy" id="2922394"/>
    <lineage>
        <taxon>Bacteria</taxon>
        <taxon>Pseudomonadati</taxon>
        <taxon>Pseudomonadota</taxon>
        <taxon>Alphaproteobacteria</taxon>
        <taxon>Rhodobacterales</taxon>
        <taxon>Paracoccaceae</taxon>
        <taxon>Paracoccus</taxon>
    </lineage>
</organism>
<reference evidence="2 3" key="1">
    <citation type="submission" date="2022-03" db="EMBL/GenBank/DDBJ databases">
        <authorList>
            <person name="He Y."/>
        </authorList>
    </citation>
    <scope>NUCLEOTIDE SEQUENCE [LARGE SCALE GENOMIC DNA]</scope>
    <source>
        <strain evidence="2 3">TK19116</strain>
    </source>
</reference>
<feature type="transmembrane region" description="Helical" evidence="1">
    <location>
        <begin position="12"/>
        <end position="29"/>
    </location>
</feature>
<keyword evidence="3" id="KW-1185">Reference proteome</keyword>
<feature type="transmembrane region" description="Helical" evidence="1">
    <location>
        <begin position="35"/>
        <end position="54"/>
    </location>
</feature>
<protein>
    <recommendedName>
        <fullName evidence="4">TraB/GumN family protein</fullName>
    </recommendedName>
</protein>
<evidence type="ECO:0000256" key="1">
    <source>
        <dbReference type="SAM" id="Phobius"/>
    </source>
</evidence>
<dbReference type="EMBL" id="JAKZEU010000007">
    <property type="protein sequence ID" value="MCQ0971975.1"/>
    <property type="molecule type" value="Genomic_DNA"/>
</dbReference>
<evidence type="ECO:0000313" key="3">
    <source>
        <dbReference type="Proteomes" id="UP001203945"/>
    </source>
</evidence>
<dbReference type="RefSeq" id="WP_255330982.1">
    <property type="nucleotide sequence ID" value="NZ_JAKZEU010000007.1"/>
</dbReference>
<dbReference type="Proteomes" id="UP001203945">
    <property type="component" value="Unassembled WGS sequence"/>
</dbReference>
<evidence type="ECO:0000313" key="2">
    <source>
        <dbReference type="EMBL" id="MCQ0971975.1"/>
    </source>
</evidence>